<dbReference type="EMBL" id="CP034437">
    <property type="protein sequence ID" value="AZN38345.1"/>
    <property type="molecule type" value="Genomic_DNA"/>
</dbReference>
<dbReference type="KEGG" id="palb:EJC50_00620"/>
<sequence>MTTKSRMTRKNAKQWVGQPVYIELKNGRSYVGFVTAVEDGQLSLSGQRIPRKTNTSSNKRAGKAKVSGFIPGMLGSMVGGGSMLGGGMIPSAGGLGGGSALGGLGGLGSFGGLGGLGGFGGGKGGGFGGLGNIMGLMGKSFPIMNMGFGMIKSIMPILKMFKF</sequence>
<evidence type="ECO:0000313" key="2">
    <source>
        <dbReference type="Proteomes" id="UP000272528"/>
    </source>
</evidence>
<dbReference type="CDD" id="cd00600">
    <property type="entry name" value="Sm_like"/>
    <property type="match status" value="1"/>
</dbReference>
<reference evidence="2" key="1">
    <citation type="submission" date="2018-12" db="EMBL/GenBank/DDBJ databases">
        <title>Genome sequence of Peanibacillus sp.</title>
        <authorList>
            <person name="Subramani G."/>
            <person name="Srinivasan S."/>
            <person name="Kim M.K."/>
        </authorList>
    </citation>
    <scope>NUCLEOTIDE SEQUENCE [LARGE SCALE GENOMIC DNA]</scope>
    <source>
        <strain evidence="2">18JY67-1</strain>
    </source>
</reference>
<dbReference type="AlphaFoldDB" id="A0A3Q8X3W5"/>
<dbReference type="OrthoDB" id="2663237at2"/>
<proteinExistence type="predicted"/>
<protein>
    <submittedName>
        <fullName evidence="1">Uncharacterized protein</fullName>
    </submittedName>
</protein>
<dbReference type="Proteomes" id="UP000272528">
    <property type="component" value="Chromosome"/>
</dbReference>
<accession>A0A3Q8X3W5</accession>
<dbReference type="RefSeq" id="WP_126011404.1">
    <property type="nucleotide sequence ID" value="NZ_CP034437.1"/>
</dbReference>
<gene>
    <name evidence="1" type="ORF">EJC50_00620</name>
</gene>
<name>A0A3Q8X3W5_9BACL</name>
<evidence type="ECO:0000313" key="1">
    <source>
        <dbReference type="EMBL" id="AZN38345.1"/>
    </source>
</evidence>
<keyword evidence="2" id="KW-1185">Reference proteome</keyword>
<organism evidence="1 2">
    <name type="scientific">Paenibacillus albus</name>
    <dbReference type="NCBI Taxonomy" id="2495582"/>
    <lineage>
        <taxon>Bacteria</taxon>
        <taxon>Bacillati</taxon>
        <taxon>Bacillota</taxon>
        <taxon>Bacilli</taxon>
        <taxon>Bacillales</taxon>
        <taxon>Paenibacillaceae</taxon>
        <taxon>Paenibacillus</taxon>
    </lineage>
</organism>